<dbReference type="GO" id="GO:0016747">
    <property type="term" value="F:acyltransferase activity, transferring groups other than amino-acyl groups"/>
    <property type="evidence" value="ECO:0007669"/>
    <property type="project" value="InterPro"/>
</dbReference>
<keyword evidence="3" id="KW-1133">Transmembrane helix</keyword>
<dbReference type="Pfam" id="PF01757">
    <property type="entry name" value="Acyl_transf_3"/>
    <property type="match status" value="1"/>
</dbReference>
<dbReference type="RefSeq" id="WP_148954713.1">
    <property type="nucleotide sequence ID" value="NZ_VTEG01000016.1"/>
</dbReference>
<keyword evidence="3" id="KW-0472">Membrane</keyword>
<keyword evidence="3" id="KW-0812">Transmembrane</keyword>
<evidence type="ECO:0000256" key="1">
    <source>
        <dbReference type="ARBA" id="ARBA00004370"/>
    </source>
</evidence>
<evidence type="ECO:0000256" key="2">
    <source>
        <dbReference type="ARBA" id="ARBA00007400"/>
    </source>
</evidence>
<dbReference type="EMBL" id="VTEG01000016">
    <property type="protein sequence ID" value="TYR97823.1"/>
    <property type="molecule type" value="Genomic_DNA"/>
</dbReference>
<keyword evidence="5" id="KW-0808">Transferase</keyword>
<name>A0A5D4M8Y7_9BACI</name>
<protein>
    <submittedName>
        <fullName evidence="5">Acyltransferase family protein</fullName>
    </submittedName>
</protein>
<dbReference type="Proteomes" id="UP000325182">
    <property type="component" value="Unassembled WGS sequence"/>
</dbReference>
<proteinExistence type="inferred from homology"/>
<gene>
    <name evidence="5" type="ORF">FZC84_17550</name>
</gene>
<evidence type="ECO:0000259" key="4">
    <source>
        <dbReference type="Pfam" id="PF01757"/>
    </source>
</evidence>
<evidence type="ECO:0000313" key="6">
    <source>
        <dbReference type="Proteomes" id="UP000325182"/>
    </source>
</evidence>
<dbReference type="PANTHER" id="PTHR36927">
    <property type="entry name" value="BLR4337 PROTEIN"/>
    <property type="match status" value="1"/>
</dbReference>
<comment type="similarity">
    <text evidence="2">Belongs to the acyltransferase 3 family.</text>
</comment>
<feature type="domain" description="Acyltransferase 3" evidence="4">
    <location>
        <begin position="10"/>
        <end position="193"/>
    </location>
</feature>
<sequence length="215" mass="25019">MEKLRDPRRYDLDWMKVIATLLVFLYHCSMFFNPFDWHVKNNVLDTSVILAFSLLIGTWIMPIFFMISGISSHYSLQKRSMGTYMKERLLRLGIPLIFGVLILSPPQVYIERVDNNQFTGSFLDFLPQAYKGLYLEIGGTGNFAFVGLHLWYLLALILFSLVTMHLFKKSKSIKNVTPLHLILLHIALIAVKRPQFLKTQFQSINHRLFLVTSLF</sequence>
<accession>A0A5D4M8Y7</accession>
<dbReference type="AlphaFoldDB" id="A0A5D4M8Y7"/>
<keyword evidence="5" id="KW-0012">Acyltransferase</keyword>
<feature type="transmembrane region" description="Helical" evidence="3">
    <location>
        <begin position="89"/>
        <end position="110"/>
    </location>
</feature>
<reference evidence="5 6" key="1">
    <citation type="submission" date="2019-08" db="EMBL/GenBank/DDBJ databases">
        <title>Bacillus genomes from the desert of Cuatro Cienegas, Coahuila.</title>
        <authorList>
            <person name="Olmedo-Alvarez G."/>
        </authorList>
    </citation>
    <scope>NUCLEOTIDE SEQUENCE [LARGE SCALE GENOMIC DNA]</scope>
    <source>
        <strain evidence="5 6">CH128b_4D</strain>
    </source>
</reference>
<evidence type="ECO:0000313" key="5">
    <source>
        <dbReference type="EMBL" id="TYR97823.1"/>
    </source>
</evidence>
<comment type="subcellular location">
    <subcellularLocation>
        <location evidence="1">Membrane</location>
    </subcellularLocation>
</comment>
<organism evidence="5 6">
    <name type="scientific">Rossellomorea vietnamensis</name>
    <dbReference type="NCBI Taxonomy" id="218284"/>
    <lineage>
        <taxon>Bacteria</taxon>
        <taxon>Bacillati</taxon>
        <taxon>Bacillota</taxon>
        <taxon>Bacilli</taxon>
        <taxon>Bacillales</taxon>
        <taxon>Bacillaceae</taxon>
        <taxon>Rossellomorea</taxon>
    </lineage>
</organism>
<feature type="transmembrane region" description="Helical" evidence="3">
    <location>
        <begin position="12"/>
        <end position="35"/>
    </location>
</feature>
<dbReference type="PANTHER" id="PTHR36927:SF3">
    <property type="entry name" value="GLUCANS BIOSYNTHESIS PROTEIN C"/>
    <property type="match status" value="1"/>
</dbReference>
<comment type="caution">
    <text evidence="5">The sequence shown here is derived from an EMBL/GenBank/DDBJ whole genome shotgun (WGS) entry which is preliminary data.</text>
</comment>
<feature type="transmembrane region" description="Helical" evidence="3">
    <location>
        <begin position="47"/>
        <end position="68"/>
    </location>
</feature>
<evidence type="ECO:0000256" key="3">
    <source>
        <dbReference type="SAM" id="Phobius"/>
    </source>
</evidence>
<dbReference type="InterPro" id="IPR050623">
    <property type="entry name" value="Glucan_succinyl_AcylTrfase"/>
</dbReference>
<dbReference type="InterPro" id="IPR002656">
    <property type="entry name" value="Acyl_transf_3_dom"/>
</dbReference>
<feature type="transmembrane region" description="Helical" evidence="3">
    <location>
        <begin position="143"/>
        <end position="167"/>
    </location>
</feature>